<comment type="caution">
    <text evidence="1">The sequence shown here is derived from an EMBL/GenBank/DDBJ whole genome shotgun (WGS) entry which is preliminary data.</text>
</comment>
<evidence type="ECO:0000313" key="2">
    <source>
        <dbReference type="Proteomes" id="UP000643525"/>
    </source>
</evidence>
<sequence>MCRSGSVLSGSMFPGAALERTAASGRAFSFALKRLVLGPRGADIARPLA</sequence>
<dbReference type="RefSeq" id="WP_192594220.1">
    <property type="nucleotide sequence ID" value="NZ_BAAALJ010000022.1"/>
</dbReference>
<protein>
    <submittedName>
        <fullName evidence="1">Uncharacterized protein</fullName>
    </submittedName>
</protein>
<reference evidence="1 2" key="1">
    <citation type="submission" date="2020-10" db="EMBL/GenBank/DDBJ databases">
        <title>Sequencing the genomes of 1000 actinobacteria strains.</title>
        <authorList>
            <person name="Klenk H.-P."/>
        </authorList>
    </citation>
    <scope>NUCLEOTIDE SEQUENCE [LARGE SCALE GENOMIC DNA]</scope>
    <source>
        <strain evidence="1 2">DSM 15666</strain>
    </source>
</reference>
<dbReference type="Proteomes" id="UP000643525">
    <property type="component" value="Unassembled WGS sequence"/>
</dbReference>
<accession>A0ABR9JBZ2</accession>
<evidence type="ECO:0000313" key="1">
    <source>
        <dbReference type="EMBL" id="MBE1523002.1"/>
    </source>
</evidence>
<proteinExistence type="predicted"/>
<organism evidence="1 2">
    <name type="scientific">Nesterenkonia lutea</name>
    <dbReference type="NCBI Taxonomy" id="272919"/>
    <lineage>
        <taxon>Bacteria</taxon>
        <taxon>Bacillati</taxon>
        <taxon>Actinomycetota</taxon>
        <taxon>Actinomycetes</taxon>
        <taxon>Micrococcales</taxon>
        <taxon>Micrococcaceae</taxon>
        <taxon>Nesterenkonia</taxon>
    </lineage>
</organism>
<dbReference type="EMBL" id="JADBED010000001">
    <property type="protein sequence ID" value="MBE1523002.1"/>
    <property type="molecule type" value="Genomic_DNA"/>
</dbReference>
<gene>
    <name evidence="1" type="ORF">H4W27_000120</name>
</gene>
<name>A0ABR9JBZ2_9MICC</name>
<keyword evidence="2" id="KW-1185">Reference proteome</keyword>